<evidence type="ECO:0000313" key="2">
    <source>
        <dbReference type="Proteomes" id="UP000245391"/>
    </source>
</evidence>
<reference evidence="2" key="1">
    <citation type="submission" date="2018-05" db="EMBL/GenBank/DDBJ databases">
        <title>Pedobacter paludis sp. nov., isolated from wetland soil.</title>
        <authorList>
            <person name="Zhang Y."/>
        </authorList>
    </citation>
    <scope>NUCLEOTIDE SEQUENCE [LARGE SCALE GENOMIC DNA]</scope>
    <source>
        <strain evidence="2">R-8</strain>
    </source>
</reference>
<dbReference type="OrthoDB" id="759561at2"/>
<accession>A0A317F232</accession>
<dbReference type="Proteomes" id="UP000245391">
    <property type="component" value="Unassembled WGS sequence"/>
</dbReference>
<keyword evidence="2" id="KW-1185">Reference proteome</keyword>
<gene>
    <name evidence="1" type="ORF">DF947_10045</name>
</gene>
<evidence type="ECO:0000313" key="1">
    <source>
        <dbReference type="EMBL" id="PWS32107.1"/>
    </source>
</evidence>
<dbReference type="AlphaFoldDB" id="A0A317F232"/>
<dbReference type="PROSITE" id="PS51257">
    <property type="entry name" value="PROKAR_LIPOPROTEIN"/>
    <property type="match status" value="1"/>
</dbReference>
<organism evidence="1 2">
    <name type="scientific">Pedobacter paludis</name>
    <dbReference type="NCBI Taxonomy" id="2203212"/>
    <lineage>
        <taxon>Bacteria</taxon>
        <taxon>Pseudomonadati</taxon>
        <taxon>Bacteroidota</taxon>
        <taxon>Sphingobacteriia</taxon>
        <taxon>Sphingobacteriales</taxon>
        <taxon>Sphingobacteriaceae</taxon>
        <taxon>Pedobacter</taxon>
    </lineage>
</organism>
<name>A0A317F232_9SPHI</name>
<dbReference type="EMBL" id="QGNY01000003">
    <property type="protein sequence ID" value="PWS32107.1"/>
    <property type="molecule type" value="Genomic_DNA"/>
</dbReference>
<sequence>MKKITLFALVVFTVGMLGCNNANQEIKTVVESFYKNYTADHNSAKTSLLSANLSKLLSGTIKKEKASEEAILKSTHPTDKPDLIEGDIFSSLYEGPTSVSVEKIKIDRDTLSVTANFKNVTYKTSWQDEILLIKEKSWKIDNIIYKGESPIGSDAKKVLKDFIKGG</sequence>
<proteinExistence type="predicted"/>
<comment type="caution">
    <text evidence="1">The sequence shown here is derived from an EMBL/GenBank/DDBJ whole genome shotgun (WGS) entry which is preliminary data.</text>
</comment>
<dbReference type="RefSeq" id="WP_109929557.1">
    <property type="nucleotide sequence ID" value="NZ_QGNY01000003.1"/>
</dbReference>
<protein>
    <submittedName>
        <fullName evidence="1">Uncharacterized protein</fullName>
    </submittedName>
</protein>